<proteinExistence type="predicted"/>
<comment type="caution">
    <text evidence="1">The sequence shown here is derived from an EMBL/GenBank/DDBJ whole genome shotgun (WGS) entry which is preliminary data.</text>
</comment>
<dbReference type="RefSeq" id="WP_125008218.1">
    <property type="nucleotide sequence ID" value="NZ_BEXA01000002.1"/>
</dbReference>
<evidence type="ECO:0000313" key="1">
    <source>
        <dbReference type="EMBL" id="GAY73102.1"/>
    </source>
</evidence>
<dbReference type="OrthoDB" id="2294482at2"/>
<protein>
    <submittedName>
        <fullName evidence="1">Uncharacterized protein</fullName>
    </submittedName>
</protein>
<evidence type="ECO:0000313" key="2">
    <source>
        <dbReference type="Proteomes" id="UP000286974"/>
    </source>
</evidence>
<gene>
    <name evidence="1" type="ORF">NBRC111893_1248</name>
</gene>
<sequence length="131" mass="15213">MEMFRVRFINRITDETIRIGYTSILENNLSPTIYEGQQIFYRDHLQPDLLKTGVAALDALDTIFKAIPDKYVLRQVAFEASHNPGILQVPPKNLFNDYVIEHNLLSRVKYHRDAENKIIIDTNLITELRIG</sequence>
<keyword evidence="2" id="KW-1185">Reference proteome</keyword>
<dbReference type="EMBL" id="BEXA01000002">
    <property type="protein sequence ID" value="GAY73102.1"/>
    <property type="molecule type" value="Genomic_DNA"/>
</dbReference>
<dbReference type="AlphaFoldDB" id="A0A401FL45"/>
<organism evidence="1 2">
    <name type="scientific">Lentilactobacillus kosonis</name>
    <dbReference type="NCBI Taxonomy" id="2810561"/>
    <lineage>
        <taxon>Bacteria</taxon>
        <taxon>Bacillati</taxon>
        <taxon>Bacillota</taxon>
        <taxon>Bacilli</taxon>
        <taxon>Lactobacillales</taxon>
        <taxon>Lactobacillaceae</taxon>
        <taxon>Lentilactobacillus</taxon>
    </lineage>
</organism>
<accession>A0A401FL45</accession>
<name>A0A401FL45_9LACO</name>
<dbReference type="Proteomes" id="UP000286974">
    <property type="component" value="Unassembled WGS sequence"/>
</dbReference>
<reference evidence="1 2" key="1">
    <citation type="submission" date="2017-11" db="EMBL/GenBank/DDBJ databases">
        <title>Draft Genome Sequence of Lactobacillus curieae NBRC 111893 isolated from Koso, a Japanese sugar-Vegetable Fermented Beverage.</title>
        <authorList>
            <person name="Chiou T.Y."/>
            <person name="Oshima K."/>
            <person name="Suda W."/>
            <person name="Hattori M."/>
            <person name="Takahashi T."/>
        </authorList>
    </citation>
    <scope>NUCLEOTIDE SEQUENCE [LARGE SCALE GENOMIC DNA]</scope>
    <source>
        <strain evidence="1 2">NBRC111893</strain>
    </source>
</reference>